<evidence type="ECO:0000256" key="4">
    <source>
        <dbReference type="ARBA" id="ARBA00022746"/>
    </source>
</evidence>
<gene>
    <name evidence="9" type="ORF">DTO57_08510</name>
</gene>
<proteinExistence type="predicted"/>
<evidence type="ECO:0000256" key="6">
    <source>
        <dbReference type="ARBA" id="ARBA00023136"/>
    </source>
</evidence>
<evidence type="ECO:0000256" key="8">
    <source>
        <dbReference type="SAM" id="Phobius"/>
    </source>
</evidence>
<evidence type="ECO:0000256" key="7">
    <source>
        <dbReference type="ARBA" id="ARBA00023235"/>
    </source>
</evidence>
<dbReference type="Proteomes" id="UP000253508">
    <property type="component" value="Unassembled WGS sequence"/>
</dbReference>
<evidence type="ECO:0000256" key="2">
    <source>
        <dbReference type="ARBA" id="ARBA00004829"/>
    </source>
</evidence>
<feature type="transmembrane region" description="Helical" evidence="8">
    <location>
        <begin position="35"/>
        <end position="61"/>
    </location>
</feature>
<accession>A0A367Y2N5</accession>
<dbReference type="GO" id="GO:0045436">
    <property type="term" value="F:lycopene beta cyclase activity"/>
    <property type="evidence" value="ECO:0007669"/>
    <property type="project" value="UniProtKB-ARBA"/>
</dbReference>
<protein>
    <submittedName>
        <fullName evidence="9">Lycopene cyclase domain-containing protein</fullName>
    </submittedName>
</protein>
<dbReference type="GO" id="GO:0016020">
    <property type="term" value="C:membrane"/>
    <property type="evidence" value="ECO:0007669"/>
    <property type="project" value="UniProtKB-SubCell"/>
</dbReference>
<comment type="caution">
    <text evidence="9">The sequence shown here is derived from an EMBL/GenBank/DDBJ whole genome shotgun (WGS) entry which is preliminary data.</text>
</comment>
<dbReference type="OrthoDB" id="4774157at2"/>
<reference evidence="9 10" key="1">
    <citation type="submission" date="2018-07" db="EMBL/GenBank/DDBJ databases">
        <title>Microbacterium endoborsara sp. nov., a novel actinobacterium isolated from Borszczowia aralocaspica.</title>
        <authorList>
            <person name="An D."/>
        </authorList>
    </citation>
    <scope>NUCLEOTIDE SEQUENCE [LARGE SCALE GENOMIC DNA]</scope>
    <source>
        <strain evidence="9 10">C1.15228</strain>
    </source>
</reference>
<feature type="transmembrane region" description="Helical" evidence="8">
    <location>
        <begin position="6"/>
        <end position="23"/>
    </location>
</feature>
<dbReference type="EMBL" id="QORO01000002">
    <property type="protein sequence ID" value="RCK60156.1"/>
    <property type="molecule type" value="Genomic_DNA"/>
</dbReference>
<organism evidence="9 10">
    <name type="scientific">Microbacterium sorbitolivorans</name>
    <dbReference type="NCBI Taxonomy" id="1867410"/>
    <lineage>
        <taxon>Bacteria</taxon>
        <taxon>Bacillati</taxon>
        <taxon>Actinomycetota</taxon>
        <taxon>Actinomycetes</taxon>
        <taxon>Micrococcales</taxon>
        <taxon>Microbacteriaceae</taxon>
        <taxon>Microbacterium</taxon>
    </lineage>
</organism>
<keyword evidence="5 8" id="KW-1133">Transmembrane helix</keyword>
<evidence type="ECO:0000313" key="9">
    <source>
        <dbReference type="EMBL" id="RCK60156.1"/>
    </source>
</evidence>
<sequence>MNFVYLAALLVSLACVVLVDVRFRLFLGSDWRRALVVLAIGVAFFLAWDLAGIGLGIFVRGDGPFMTGVLLAPELPLEEPVFLLFLCEVTMVLVLGAARLLERKGDRP</sequence>
<dbReference type="GO" id="GO:0016872">
    <property type="term" value="F:intramolecular lyase activity"/>
    <property type="evidence" value="ECO:0007669"/>
    <property type="project" value="InterPro"/>
</dbReference>
<evidence type="ECO:0000256" key="5">
    <source>
        <dbReference type="ARBA" id="ARBA00022989"/>
    </source>
</evidence>
<feature type="transmembrane region" description="Helical" evidence="8">
    <location>
        <begin position="81"/>
        <end position="101"/>
    </location>
</feature>
<keyword evidence="10" id="KW-1185">Reference proteome</keyword>
<comment type="subcellular location">
    <subcellularLocation>
        <location evidence="1">Membrane</location>
        <topology evidence="1">Multi-pass membrane protein</topology>
    </subcellularLocation>
</comment>
<keyword evidence="3 8" id="KW-0812">Transmembrane</keyword>
<dbReference type="InterPro" id="IPR017825">
    <property type="entry name" value="Lycopene_cyclase_dom"/>
</dbReference>
<dbReference type="GO" id="GO:0016117">
    <property type="term" value="P:carotenoid biosynthetic process"/>
    <property type="evidence" value="ECO:0007669"/>
    <property type="project" value="UniProtKB-KW"/>
</dbReference>
<dbReference type="NCBIfam" id="TIGR03462">
    <property type="entry name" value="CarR_dom_SF"/>
    <property type="match status" value="1"/>
</dbReference>
<evidence type="ECO:0000313" key="10">
    <source>
        <dbReference type="Proteomes" id="UP000253508"/>
    </source>
</evidence>
<comment type="pathway">
    <text evidence="2">Carotenoid biosynthesis.</text>
</comment>
<keyword evidence="6 8" id="KW-0472">Membrane</keyword>
<name>A0A367Y2N5_9MICO</name>
<dbReference type="RefSeq" id="WP_114117768.1">
    <property type="nucleotide sequence ID" value="NZ_BMHU01000006.1"/>
</dbReference>
<keyword evidence="4" id="KW-0125">Carotenoid biosynthesis</keyword>
<keyword evidence="7" id="KW-0413">Isomerase</keyword>
<dbReference type="AlphaFoldDB" id="A0A367Y2N5"/>
<evidence type="ECO:0000256" key="3">
    <source>
        <dbReference type="ARBA" id="ARBA00022692"/>
    </source>
</evidence>
<evidence type="ECO:0000256" key="1">
    <source>
        <dbReference type="ARBA" id="ARBA00004141"/>
    </source>
</evidence>